<accession>A0A2G9TRH8</accession>
<sequence>SAGSTAPPSPRFQRSSDDTTQLDSQSSQDHSPPPPFLTIPSLLSPYPDSASPPRSNSVDLSTLRRDIELLSISSGDSPSESEFEPPTPAESVKTARKALAKSPVVRRTAVEQERMVNKHRTSRYWLDEQDCRKMGEKRRCAACHVVAHTACFPLLIKLNLNCKITFHDHTVKKQSLKESIDSLSMHHWVHKETMAVACSWCKESYHLKHCFNREKLEERCHRGQLRELVVPPNWILRLPNRHRTKHKQVPANRQSRKPTRQFVVKPNDWSGGPSQPLIVFVNPKSGGNKGSKALHTLCWLLNPRQVFDITSLKGPKFGLEVYRKLVTQLRILVCGGDGTVGWVLQTLDNLNWPAYPPMAIMPLGTGNDLSR</sequence>
<feature type="compositionally biased region" description="Low complexity" evidence="1">
    <location>
        <begin position="18"/>
        <end position="30"/>
    </location>
</feature>
<dbReference type="InterPro" id="IPR001206">
    <property type="entry name" value="Diacylglycerol_kinase_cat_dom"/>
</dbReference>
<dbReference type="Gene3D" id="3.40.50.10330">
    <property type="entry name" value="Probable inorganic polyphosphate/atp-NAD kinase, domain 1"/>
    <property type="match status" value="1"/>
</dbReference>
<evidence type="ECO:0000256" key="1">
    <source>
        <dbReference type="SAM" id="MobiDB-lite"/>
    </source>
</evidence>
<dbReference type="GO" id="GO:0004143">
    <property type="term" value="F:ATP-dependent diacylglycerol kinase activity"/>
    <property type="evidence" value="ECO:0007669"/>
    <property type="project" value="InterPro"/>
</dbReference>
<dbReference type="GO" id="GO:0005886">
    <property type="term" value="C:plasma membrane"/>
    <property type="evidence" value="ECO:0007669"/>
    <property type="project" value="TreeGrafter"/>
</dbReference>
<evidence type="ECO:0000313" key="4">
    <source>
        <dbReference type="Proteomes" id="UP000230423"/>
    </source>
</evidence>
<feature type="compositionally biased region" description="Low complexity" evidence="1">
    <location>
        <begin position="71"/>
        <end position="80"/>
    </location>
</feature>
<dbReference type="OrthoDB" id="242257at2759"/>
<dbReference type="Pfam" id="PF00781">
    <property type="entry name" value="DAGK_cat"/>
    <property type="match status" value="1"/>
</dbReference>
<reference evidence="3 4" key="1">
    <citation type="submission" date="2015-09" db="EMBL/GenBank/DDBJ databases">
        <title>Draft genome of the parasitic nematode Teladorsagia circumcincta isolate WARC Sus (inbred).</title>
        <authorList>
            <person name="Mitreva M."/>
        </authorList>
    </citation>
    <scope>NUCLEOTIDE SEQUENCE [LARGE SCALE GENOMIC DNA]</scope>
    <source>
        <strain evidence="3 4">S</strain>
    </source>
</reference>
<dbReference type="Proteomes" id="UP000230423">
    <property type="component" value="Unassembled WGS sequence"/>
</dbReference>
<evidence type="ECO:0000313" key="3">
    <source>
        <dbReference type="EMBL" id="PIO60535.1"/>
    </source>
</evidence>
<dbReference type="InterPro" id="IPR037607">
    <property type="entry name" value="DGK"/>
</dbReference>
<dbReference type="PANTHER" id="PTHR11255">
    <property type="entry name" value="DIACYLGLYCEROL KINASE"/>
    <property type="match status" value="1"/>
</dbReference>
<keyword evidence="3" id="KW-0418">Kinase</keyword>
<dbReference type="GO" id="GO:0007165">
    <property type="term" value="P:signal transduction"/>
    <property type="evidence" value="ECO:0007669"/>
    <property type="project" value="InterPro"/>
</dbReference>
<dbReference type="InterPro" id="IPR016064">
    <property type="entry name" value="NAD/diacylglycerol_kinase_sf"/>
</dbReference>
<keyword evidence="3" id="KW-0808">Transferase</keyword>
<dbReference type="InterPro" id="IPR017438">
    <property type="entry name" value="ATP-NAD_kinase_N"/>
</dbReference>
<keyword evidence="4" id="KW-1185">Reference proteome</keyword>
<dbReference type="AlphaFoldDB" id="A0A2G9TRH8"/>
<name>A0A2G9TRH8_TELCI</name>
<feature type="non-terminal residue" evidence="3">
    <location>
        <position position="1"/>
    </location>
</feature>
<feature type="domain" description="DAGKc" evidence="2">
    <location>
        <begin position="272"/>
        <end position="371"/>
    </location>
</feature>
<protein>
    <submittedName>
        <fullName evidence="3">Diacylglycerol kinase catalytic domain protein</fullName>
    </submittedName>
</protein>
<gene>
    <name evidence="3" type="ORF">TELCIR_17967</name>
</gene>
<proteinExistence type="predicted"/>
<feature type="region of interest" description="Disordered" evidence="1">
    <location>
        <begin position="1"/>
        <end position="92"/>
    </location>
</feature>
<evidence type="ECO:0000259" key="2">
    <source>
        <dbReference type="PROSITE" id="PS50146"/>
    </source>
</evidence>
<dbReference type="SUPFAM" id="SSF111331">
    <property type="entry name" value="NAD kinase/diacylglycerol kinase-like"/>
    <property type="match status" value="1"/>
</dbReference>
<dbReference type="EMBL" id="KZ355244">
    <property type="protein sequence ID" value="PIO60535.1"/>
    <property type="molecule type" value="Genomic_DNA"/>
</dbReference>
<dbReference type="PROSITE" id="PS50146">
    <property type="entry name" value="DAGK"/>
    <property type="match status" value="1"/>
</dbReference>
<dbReference type="PANTHER" id="PTHR11255:SF80">
    <property type="entry name" value="EYE-SPECIFIC DIACYLGLYCEROL KINASE"/>
    <property type="match status" value="1"/>
</dbReference>
<organism evidence="3 4">
    <name type="scientific">Teladorsagia circumcincta</name>
    <name type="common">Brown stomach worm</name>
    <name type="synonym">Ostertagia circumcincta</name>
    <dbReference type="NCBI Taxonomy" id="45464"/>
    <lineage>
        <taxon>Eukaryota</taxon>
        <taxon>Metazoa</taxon>
        <taxon>Ecdysozoa</taxon>
        <taxon>Nematoda</taxon>
        <taxon>Chromadorea</taxon>
        <taxon>Rhabditida</taxon>
        <taxon>Rhabditina</taxon>
        <taxon>Rhabditomorpha</taxon>
        <taxon>Strongyloidea</taxon>
        <taxon>Trichostrongylidae</taxon>
        <taxon>Teladorsagia</taxon>
    </lineage>
</organism>
<dbReference type="SMART" id="SM00046">
    <property type="entry name" value="DAGKc"/>
    <property type="match status" value="1"/>
</dbReference>